<evidence type="ECO:0000256" key="1">
    <source>
        <dbReference type="SAM" id="MobiDB-lite"/>
    </source>
</evidence>
<protein>
    <submittedName>
        <fullName evidence="2">Uncharacterized protein</fullName>
    </submittedName>
</protein>
<feature type="compositionally biased region" description="Polar residues" evidence="1">
    <location>
        <begin position="49"/>
        <end position="63"/>
    </location>
</feature>
<gene>
    <name evidence="2" type="ORF">TELCIR_03102</name>
</gene>
<name>A0A2G9UX92_TELCI</name>
<feature type="region of interest" description="Disordered" evidence="1">
    <location>
        <begin position="49"/>
        <end position="124"/>
    </location>
</feature>
<accession>A0A2G9UX92</accession>
<evidence type="ECO:0000313" key="2">
    <source>
        <dbReference type="EMBL" id="PIO74878.1"/>
    </source>
</evidence>
<dbReference type="OrthoDB" id="5778242at2759"/>
<keyword evidence="3" id="KW-1185">Reference proteome</keyword>
<proteinExistence type="predicted"/>
<reference evidence="2 3" key="1">
    <citation type="submission" date="2015-09" db="EMBL/GenBank/DDBJ databases">
        <title>Draft genome of the parasitic nematode Teladorsagia circumcincta isolate WARC Sus (inbred).</title>
        <authorList>
            <person name="Mitreva M."/>
        </authorList>
    </citation>
    <scope>NUCLEOTIDE SEQUENCE [LARGE SCALE GENOMIC DNA]</scope>
    <source>
        <strain evidence="2 3">S</strain>
    </source>
</reference>
<organism evidence="2 3">
    <name type="scientific">Teladorsagia circumcincta</name>
    <name type="common">Brown stomach worm</name>
    <name type="synonym">Ostertagia circumcincta</name>
    <dbReference type="NCBI Taxonomy" id="45464"/>
    <lineage>
        <taxon>Eukaryota</taxon>
        <taxon>Metazoa</taxon>
        <taxon>Ecdysozoa</taxon>
        <taxon>Nematoda</taxon>
        <taxon>Chromadorea</taxon>
        <taxon>Rhabditida</taxon>
        <taxon>Rhabditina</taxon>
        <taxon>Rhabditomorpha</taxon>
        <taxon>Strongyloidea</taxon>
        <taxon>Trichostrongylidae</taxon>
        <taxon>Teladorsagia</taxon>
    </lineage>
</organism>
<dbReference type="Proteomes" id="UP000230423">
    <property type="component" value="Unassembled WGS sequence"/>
</dbReference>
<dbReference type="AlphaFoldDB" id="A0A2G9UX92"/>
<sequence length="124" mass="13680">MAALSAGIVGTRTPQEISIFYRRYKLQYHLDALFESSRKALLPPIIAASTSRSSHLENGSASPTPEPLPRRKRAGSDPAYPEPDVVPYKTTRVTRQSALKDPGDREMNGRSSPRSVSLCDKPQK</sequence>
<evidence type="ECO:0000313" key="3">
    <source>
        <dbReference type="Proteomes" id="UP000230423"/>
    </source>
</evidence>
<dbReference type="EMBL" id="KZ345207">
    <property type="protein sequence ID" value="PIO74878.1"/>
    <property type="molecule type" value="Genomic_DNA"/>
</dbReference>